<dbReference type="AlphaFoldDB" id="A0A6J6UN45"/>
<accession>A0A6J6UN45</accession>
<name>A0A6J6UN45_9ZZZZ</name>
<evidence type="ECO:0000256" key="3">
    <source>
        <dbReference type="ARBA" id="ARBA00023002"/>
    </source>
</evidence>
<proteinExistence type="inferred from homology"/>
<dbReference type="EMBL" id="CAEZYQ010000023">
    <property type="protein sequence ID" value="CAB4760418.1"/>
    <property type="molecule type" value="Genomic_DNA"/>
</dbReference>
<dbReference type="InterPro" id="IPR057326">
    <property type="entry name" value="KR_dom"/>
</dbReference>
<dbReference type="PRINTS" id="PR00080">
    <property type="entry name" value="SDRFAMILY"/>
</dbReference>
<dbReference type="PRINTS" id="PR00081">
    <property type="entry name" value="GDHRDH"/>
</dbReference>
<dbReference type="Gene3D" id="3.40.50.720">
    <property type="entry name" value="NAD(P)-binding Rossmann-like Domain"/>
    <property type="match status" value="1"/>
</dbReference>
<dbReference type="InterPro" id="IPR036291">
    <property type="entry name" value="NAD(P)-bd_dom_sf"/>
</dbReference>
<evidence type="ECO:0000256" key="2">
    <source>
        <dbReference type="ARBA" id="ARBA00022857"/>
    </source>
</evidence>
<evidence type="ECO:0000259" key="4">
    <source>
        <dbReference type="SMART" id="SM00822"/>
    </source>
</evidence>
<keyword evidence="2" id="KW-0521">NADP</keyword>
<reference evidence="5" key="1">
    <citation type="submission" date="2020-05" db="EMBL/GenBank/DDBJ databases">
        <authorList>
            <person name="Chiriac C."/>
            <person name="Salcher M."/>
            <person name="Ghai R."/>
            <person name="Kavagutti S V."/>
        </authorList>
    </citation>
    <scope>NUCLEOTIDE SEQUENCE</scope>
</reference>
<dbReference type="GO" id="GO:0016491">
    <property type="term" value="F:oxidoreductase activity"/>
    <property type="evidence" value="ECO:0007669"/>
    <property type="project" value="UniProtKB-KW"/>
</dbReference>
<organism evidence="5">
    <name type="scientific">freshwater metagenome</name>
    <dbReference type="NCBI Taxonomy" id="449393"/>
    <lineage>
        <taxon>unclassified sequences</taxon>
        <taxon>metagenomes</taxon>
        <taxon>ecological metagenomes</taxon>
    </lineage>
</organism>
<dbReference type="PANTHER" id="PTHR43391">
    <property type="entry name" value="RETINOL DEHYDROGENASE-RELATED"/>
    <property type="match status" value="1"/>
</dbReference>
<comment type="similarity">
    <text evidence="1">Belongs to the short-chain dehydrogenases/reductases (SDR) family.</text>
</comment>
<dbReference type="PROSITE" id="PS00061">
    <property type="entry name" value="ADH_SHORT"/>
    <property type="match status" value="1"/>
</dbReference>
<evidence type="ECO:0000256" key="1">
    <source>
        <dbReference type="ARBA" id="ARBA00006484"/>
    </source>
</evidence>
<gene>
    <name evidence="5" type="ORF">UFOPK2761_02597</name>
</gene>
<feature type="domain" description="Ketoreductase" evidence="4">
    <location>
        <begin position="4"/>
        <end position="188"/>
    </location>
</feature>
<dbReference type="InterPro" id="IPR020904">
    <property type="entry name" value="Sc_DH/Rdtase_CS"/>
</dbReference>
<evidence type="ECO:0000313" key="5">
    <source>
        <dbReference type="EMBL" id="CAB4760418.1"/>
    </source>
</evidence>
<sequence>MNGRVAVVTGAGGGIGREIALALSRRGVQVACADVRREGAEETARLVRSTGGVLASTHVVDVSSAEQVRGLADAVVAEHGACHVLVNNAGVTSAGSFEKETLEDIHWIMDINVWGVVHGCHAFLPVLRQQDEAHIVNMASMVGLLGLPHNAVYAMTKGAVRSFSEALRGELVGSPIGLTTVFPGAHRTGITESARGSQRALLQDMGRHRMASVMMRSPAKLAEQVVTAIEKDRARVVAGVDARVLDVWSRMAPGRTGPLGRITGRAERG</sequence>
<dbReference type="SUPFAM" id="SSF51735">
    <property type="entry name" value="NAD(P)-binding Rossmann-fold domains"/>
    <property type="match status" value="1"/>
</dbReference>
<dbReference type="SMART" id="SM00822">
    <property type="entry name" value="PKS_KR"/>
    <property type="match status" value="1"/>
</dbReference>
<dbReference type="CDD" id="cd05233">
    <property type="entry name" value="SDR_c"/>
    <property type="match status" value="1"/>
</dbReference>
<keyword evidence="3" id="KW-0560">Oxidoreductase</keyword>
<dbReference type="PANTHER" id="PTHR43391:SF14">
    <property type="entry name" value="DEHYDROGENASE_REDUCTASE SDR FAMILY PROTEIN 7-LIKE"/>
    <property type="match status" value="1"/>
</dbReference>
<dbReference type="Pfam" id="PF00106">
    <property type="entry name" value="adh_short"/>
    <property type="match status" value="1"/>
</dbReference>
<dbReference type="InterPro" id="IPR002347">
    <property type="entry name" value="SDR_fam"/>
</dbReference>
<protein>
    <submittedName>
        <fullName evidence="5">Unannotated protein</fullName>
    </submittedName>
</protein>